<evidence type="ECO:0000313" key="1">
    <source>
        <dbReference type="EMBL" id="SDC56227.1"/>
    </source>
</evidence>
<dbReference type="RefSeq" id="WP_091403815.1">
    <property type="nucleotide sequence ID" value="NZ_FMYV01000005.1"/>
</dbReference>
<organism evidence="1 2">
    <name type="scientific">Geotoga petraea</name>
    <dbReference type="NCBI Taxonomy" id="28234"/>
    <lineage>
        <taxon>Bacteria</taxon>
        <taxon>Thermotogati</taxon>
        <taxon>Thermotogota</taxon>
        <taxon>Thermotogae</taxon>
        <taxon>Petrotogales</taxon>
        <taxon>Petrotogaceae</taxon>
        <taxon>Geotoga</taxon>
    </lineage>
</organism>
<dbReference type="AlphaFoldDB" id="A0A1G6MLW9"/>
<dbReference type="Proteomes" id="UP000199322">
    <property type="component" value="Unassembled WGS sequence"/>
</dbReference>
<proteinExistence type="predicted"/>
<reference evidence="1 2" key="1">
    <citation type="submission" date="2016-10" db="EMBL/GenBank/DDBJ databases">
        <authorList>
            <person name="de Groot N.N."/>
        </authorList>
    </citation>
    <scope>NUCLEOTIDE SEQUENCE [LARGE SCALE GENOMIC DNA]</scope>
    <source>
        <strain evidence="1 2">WG14</strain>
    </source>
</reference>
<accession>A0A1G6MLW9</accession>
<keyword evidence="2" id="KW-1185">Reference proteome</keyword>
<dbReference type="EMBL" id="FMYV01000005">
    <property type="protein sequence ID" value="SDC56227.1"/>
    <property type="molecule type" value="Genomic_DNA"/>
</dbReference>
<name>A0A1G6MLW9_9BACT</name>
<gene>
    <name evidence="1" type="ORF">SAMN04488588_1297</name>
</gene>
<dbReference type="STRING" id="28234.SAMN04488588_1297"/>
<sequence>MLENNREKLTLKDNFTNKHPMKFTFFGKTLEVNYWKECLIDIYKIFHDMDIRKFETYAKKTQSSGRKRVISKKDNGYKYPKSFYGYIIETNLDSNKIKDAIIEIFQEYEISLNEIEFYVR</sequence>
<protein>
    <submittedName>
        <fullName evidence="1">Uncharacterized protein</fullName>
    </submittedName>
</protein>
<evidence type="ECO:0000313" key="2">
    <source>
        <dbReference type="Proteomes" id="UP000199322"/>
    </source>
</evidence>